<proteinExistence type="predicted"/>
<dbReference type="Proteomes" id="UP001472677">
    <property type="component" value="Unassembled WGS sequence"/>
</dbReference>
<accession>A0ABR2C8V8</accession>
<protein>
    <submittedName>
        <fullName evidence="1">Uncharacterized protein</fullName>
    </submittedName>
</protein>
<evidence type="ECO:0000313" key="1">
    <source>
        <dbReference type="EMBL" id="KAK8515840.1"/>
    </source>
</evidence>
<keyword evidence="2" id="KW-1185">Reference proteome</keyword>
<name>A0ABR2C8V8_9ROSI</name>
<evidence type="ECO:0000313" key="2">
    <source>
        <dbReference type="Proteomes" id="UP001472677"/>
    </source>
</evidence>
<dbReference type="EMBL" id="JBBPBM010000062">
    <property type="protein sequence ID" value="KAK8515840.1"/>
    <property type="molecule type" value="Genomic_DNA"/>
</dbReference>
<reference evidence="1 2" key="1">
    <citation type="journal article" date="2024" name="G3 (Bethesda)">
        <title>Genome assembly of Hibiscus sabdariffa L. provides insights into metabolisms of medicinal natural products.</title>
        <authorList>
            <person name="Kim T."/>
        </authorList>
    </citation>
    <scope>NUCLEOTIDE SEQUENCE [LARGE SCALE GENOMIC DNA]</scope>
    <source>
        <strain evidence="1">TK-2024</strain>
        <tissue evidence="1">Old leaves</tissue>
    </source>
</reference>
<sequence>MSTEKQRIIKASSNQEIHVSLTIPWMKDTISQSLSDMELSFHNKRKHASMELLEPLLSNTMALKYKILEEVIEIEPGLWTSIGAGLIENDDLVNFVFSRGSNEGPSKIITKVEKRFKGKVQVFKRLSGIKQAAREKHVKETIHKFDDETCLIEFGRDPYGKGIFNIPIFKPSPSLTINGIGEIQGEEDAKFSMFANDILESHSQEE</sequence>
<comment type="caution">
    <text evidence="1">The sequence shown here is derived from an EMBL/GenBank/DDBJ whole genome shotgun (WGS) entry which is preliminary data.</text>
</comment>
<organism evidence="1 2">
    <name type="scientific">Hibiscus sabdariffa</name>
    <name type="common">roselle</name>
    <dbReference type="NCBI Taxonomy" id="183260"/>
    <lineage>
        <taxon>Eukaryota</taxon>
        <taxon>Viridiplantae</taxon>
        <taxon>Streptophyta</taxon>
        <taxon>Embryophyta</taxon>
        <taxon>Tracheophyta</taxon>
        <taxon>Spermatophyta</taxon>
        <taxon>Magnoliopsida</taxon>
        <taxon>eudicotyledons</taxon>
        <taxon>Gunneridae</taxon>
        <taxon>Pentapetalae</taxon>
        <taxon>rosids</taxon>
        <taxon>malvids</taxon>
        <taxon>Malvales</taxon>
        <taxon>Malvaceae</taxon>
        <taxon>Malvoideae</taxon>
        <taxon>Hibiscus</taxon>
    </lineage>
</organism>
<gene>
    <name evidence="1" type="ORF">V6N12_016146</name>
</gene>